<sequence length="64" mass="7129">MEELHSLTVSDERLEDCRDVIEPDLQDLIRMTIASGFTAEEVLIAISELVAEDYAVTAKLPSVH</sequence>
<dbReference type="EMBL" id="HG916852">
    <property type="protein sequence ID" value="CDM58960.1"/>
    <property type="molecule type" value="Genomic_DNA"/>
</dbReference>
<accession>W6RF84</accession>
<organism evidence="1 2">
    <name type="scientific">Rhizobium favelukesii</name>
    <dbReference type="NCBI Taxonomy" id="348824"/>
    <lineage>
        <taxon>Bacteria</taxon>
        <taxon>Pseudomonadati</taxon>
        <taxon>Pseudomonadota</taxon>
        <taxon>Alphaproteobacteria</taxon>
        <taxon>Hyphomicrobiales</taxon>
        <taxon>Rhizobiaceae</taxon>
        <taxon>Rhizobium/Agrobacterium group</taxon>
        <taxon>Rhizobium</taxon>
    </lineage>
</organism>
<protein>
    <submittedName>
        <fullName evidence="1">Uncharacterized protein</fullName>
    </submittedName>
</protein>
<name>W6RF84_9HYPH</name>
<reference evidence="1" key="1">
    <citation type="submission" date="2013-11" db="EMBL/GenBank/DDBJ databases">
        <title>Draft genome sequence of the broad-host-range Rhizobium sp. LPU83 strain, a member of the low-genetic diversity Oregon-like Rhizobium sp. group.</title>
        <authorList>
            <person name="Wibberg D."/>
            <person name="Puehler A."/>
            <person name="Schlueter A."/>
        </authorList>
    </citation>
    <scope>NUCLEOTIDE SEQUENCE [LARGE SCALE GENOMIC DNA]</scope>
    <source>
        <strain evidence="1">LPU83</strain>
    </source>
</reference>
<gene>
    <name evidence="1" type="ORF">LPU83_3310</name>
</gene>
<dbReference type="eggNOG" id="COG0828">
    <property type="taxonomic scope" value="Bacteria"/>
</dbReference>
<dbReference type="RefSeq" id="WP_024316098.1">
    <property type="nucleotide sequence ID" value="NZ_ATTO01000029.1"/>
</dbReference>
<proteinExistence type="predicted"/>
<dbReference type="KEGG" id="rhl:LPU83_3310"/>
<evidence type="ECO:0000313" key="1">
    <source>
        <dbReference type="EMBL" id="CDM58960.1"/>
    </source>
</evidence>
<dbReference type="PATRIC" id="fig|348824.6.peg.3569"/>
<keyword evidence="2" id="KW-1185">Reference proteome</keyword>
<dbReference type="Proteomes" id="UP000019443">
    <property type="component" value="Chromosome"/>
</dbReference>
<dbReference type="HOGENOM" id="CLU_194601_0_0_5"/>
<evidence type="ECO:0000313" key="2">
    <source>
        <dbReference type="Proteomes" id="UP000019443"/>
    </source>
</evidence>
<dbReference type="AlphaFoldDB" id="W6RF84"/>